<dbReference type="Gene3D" id="3.40.50.2300">
    <property type="match status" value="1"/>
</dbReference>
<protein>
    <recommendedName>
        <fullName evidence="1">Response regulatory domain-containing protein</fullName>
    </recommendedName>
</protein>
<dbReference type="PROSITE" id="PS50110">
    <property type="entry name" value="RESPONSE_REGULATORY"/>
    <property type="match status" value="1"/>
</dbReference>
<feature type="domain" description="Response regulatory" evidence="1">
    <location>
        <begin position="7"/>
        <end position="70"/>
    </location>
</feature>
<gene>
    <name evidence="2" type="ORF">S03H2_31277</name>
</gene>
<evidence type="ECO:0000259" key="1">
    <source>
        <dbReference type="PROSITE" id="PS50110"/>
    </source>
</evidence>
<dbReference type="InterPro" id="IPR052893">
    <property type="entry name" value="TCS_response_regulator"/>
</dbReference>
<name>X1IV51_9ZZZZ</name>
<dbReference type="InterPro" id="IPR001789">
    <property type="entry name" value="Sig_transdc_resp-reg_receiver"/>
</dbReference>
<comment type="caution">
    <text evidence="2">The sequence shown here is derived from an EMBL/GenBank/DDBJ whole genome shotgun (WGS) entry which is preliminary data.</text>
</comment>
<dbReference type="InterPro" id="IPR011006">
    <property type="entry name" value="CheY-like_superfamily"/>
</dbReference>
<dbReference type="SUPFAM" id="SSF52172">
    <property type="entry name" value="CheY-like"/>
    <property type="match status" value="1"/>
</dbReference>
<organism evidence="2">
    <name type="scientific">marine sediment metagenome</name>
    <dbReference type="NCBI Taxonomy" id="412755"/>
    <lineage>
        <taxon>unclassified sequences</taxon>
        <taxon>metagenomes</taxon>
        <taxon>ecological metagenomes</taxon>
    </lineage>
</organism>
<accession>X1IV51</accession>
<proteinExistence type="predicted"/>
<dbReference type="GO" id="GO:0000160">
    <property type="term" value="P:phosphorelay signal transduction system"/>
    <property type="evidence" value="ECO:0007669"/>
    <property type="project" value="InterPro"/>
</dbReference>
<evidence type="ECO:0000313" key="2">
    <source>
        <dbReference type="EMBL" id="GAH61428.1"/>
    </source>
</evidence>
<dbReference type="PANTHER" id="PTHR44520">
    <property type="entry name" value="RESPONSE REGULATOR RCP1-RELATED"/>
    <property type="match status" value="1"/>
</dbReference>
<dbReference type="EMBL" id="BARU01018957">
    <property type="protein sequence ID" value="GAH61428.1"/>
    <property type="molecule type" value="Genomic_DNA"/>
</dbReference>
<feature type="non-terminal residue" evidence="2">
    <location>
        <position position="70"/>
    </location>
</feature>
<dbReference type="AlphaFoldDB" id="X1IV51"/>
<sequence>MEEKEIKILLIEDLEEHVLIIRTVLERSRLRNRVFVASDGEAALDFLYNRGDYADEKKYPKPDIILLDLR</sequence>
<reference evidence="2" key="1">
    <citation type="journal article" date="2014" name="Front. Microbiol.">
        <title>High frequency of phylogenetically diverse reductive dehalogenase-homologous genes in deep subseafloor sedimentary metagenomes.</title>
        <authorList>
            <person name="Kawai M."/>
            <person name="Futagami T."/>
            <person name="Toyoda A."/>
            <person name="Takaki Y."/>
            <person name="Nishi S."/>
            <person name="Hori S."/>
            <person name="Arai W."/>
            <person name="Tsubouchi T."/>
            <person name="Morono Y."/>
            <person name="Uchiyama I."/>
            <person name="Ito T."/>
            <person name="Fujiyama A."/>
            <person name="Inagaki F."/>
            <person name="Takami H."/>
        </authorList>
    </citation>
    <scope>NUCLEOTIDE SEQUENCE</scope>
    <source>
        <strain evidence="2">Expedition CK06-06</strain>
    </source>
</reference>